<feature type="region of interest" description="Disordered" evidence="1">
    <location>
        <begin position="162"/>
        <end position="185"/>
    </location>
</feature>
<name>A0A9P5U3Q1_9AGAR</name>
<protein>
    <submittedName>
        <fullName evidence="2">Uncharacterized protein</fullName>
    </submittedName>
</protein>
<reference evidence="2" key="1">
    <citation type="submission" date="2020-11" db="EMBL/GenBank/DDBJ databases">
        <authorList>
            <consortium name="DOE Joint Genome Institute"/>
            <person name="Ahrendt S."/>
            <person name="Riley R."/>
            <person name="Andreopoulos W."/>
            <person name="Labutti K."/>
            <person name="Pangilinan J."/>
            <person name="Ruiz-Duenas F.J."/>
            <person name="Barrasa J.M."/>
            <person name="Sanchez-Garcia M."/>
            <person name="Camarero S."/>
            <person name="Miyauchi S."/>
            <person name="Serrano A."/>
            <person name="Linde D."/>
            <person name="Babiker R."/>
            <person name="Drula E."/>
            <person name="Ayuso-Fernandez I."/>
            <person name="Pacheco R."/>
            <person name="Padilla G."/>
            <person name="Ferreira P."/>
            <person name="Barriuso J."/>
            <person name="Kellner H."/>
            <person name="Castanera R."/>
            <person name="Alfaro M."/>
            <person name="Ramirez L."/>
            <person name="Pisabarro A.G."/>
            <person name="Kuo A."/>
            <person name="Tritt A."/>
            <person name="Lipzen A."/>
            <person name="He G."/>
            <person name="Yan M."/>
            <person name="Ng V."/>
            <person name="Cullen D."/>
            <person name="Martin F."/>
            <person name="Rosso M.-N."/>
            <person name="Henrissat B."/>
            <person name="Hibbett D."/>
            <person name="Martinez A.T."/>
            <person name="Grigoriev I.V."/>
        </authorList>
    </citation>
    <scope>NUCLEOTIDE SEQUENCE</scope>
    <source>
        <strain evidence="2">AH 40177</strain>
    </source>
</reference>
<evidence type="ECO:0000313" key="2">
    <source>
        <dbReference type="EMBL" id="KAF9064832.1"/>
    </source>
</evidence>
<comment type="caution">
    <text evidence="2">The sequence shown here is derived from an EMBL/GenBank/DDBJ whole genome shotgun (WGS) entry which is preliminary data.</text>
</comment>
<keyword evidence="3" id="KW-1185">Reference proteome</keyword>
<feature type="region of interest" description="Disordered" evidence="1">
    <location>
        <begin position="231"/>
        <end position="314"/>
    </location>
</feature>
<gene>
    <name evidence="2" type="ORF">BDP27DRAFT_1366889</name>
</gene>
<feature type="region of interest" description="Disordered" evidence="1">
    <location>
        <begin position="629"/>
        <end position="648"/>
    </location>
</feature>
<feature type="compositionally biased region" description="Basic and acidic residues" evidence="1">
    <location>
        <begin position="639"/>
        <end position="648"/>
    </location>
</feature>
<evidence type="ECO:0000256" key="1">
    <source>
        <dbReference type="SAM" id="MobiDB-lite"/>
    </source>
</evidence>
<dbReference type="EMBL" id="JADNRY010000114">
    <property type="protein sequence ID" value="KAF9064832.1"/>
    <property type="molecule type" value="Genomic_DNA"/>
</dbReference>
<evidence type="ECO:0000313" key="3">
    <source>
        <dbReference type="Proteomes" id="UP000772434"/>
    </source>
</evidence>
<organism evidence="2 3">
    <name type="scientific">Rhodocollybia butyracea</name>
    <dbReference type="NCBI Taxonomy" id="206335"/>
    <lineage>
        <taxon>Eukaryota</taxon>
        <taxon>Fungi</taxon>
        <taxon>Dikarya</taxon>
        <taxon>Basidiomycota</taxon>
        <taxon>Agaricomycotina</taxon>
        <taxon>Agaricomycetes</taxon>
        <taxon>Agaricomycetidae</taxon>
        <taxon>Agaricales</taxon>
        <taxon>Marasmiineae</taxon>
        <taxon>Omphalotaceae</taxon>
        <taxon>Rhodocollybia</taxon>
    </lineage>
</organism>
<proteinExistence type="predicted"/>
<dbReference type="Proteomes" id="UP000772434">
    <property type="component" value="Unassembled WGS sequence"/>
</dbReference>
<accession>A0A9P5U3Q1</accession>
<feature type="compositionally biased region" description="Acidic residues" evidence="1">
    <location>
        <begin position="281"/>
        <end position="299"/>
    </location>
</feature>
<sequence length="648" mass="72752">MTGKHLWKFYLSRCGSFFNRVGPLLHLLSIQSDPPITLSTNWQEEDDGLSAAILAREYDSIHEYYDRYVASFSNRSFTIFKILKIFNQEIYSLACTHPDPLAIDDSLPLGDAATQAAMEVDEQVVLAALIHTTYLLQAFATGLLPEMINQYRIEQDEKAASVKRGVPSKLASDGLSKPDEQEEGYEGSAEVVHWTPALFATEGCVSTEGPALSTSRVAQMAKLCALATQSTRTQLPSHAQVEERSPARTPPQSTYTHCGRRLFKKAVVDPEASEDSHDNDDYTNGDNEEGSASIDDEEELQSRRRKAGQMTKGKALCTSPVKVWEPRDEKVNVAPGGQGALPQDAKDCLDALMAKQDEEIEAIAREYSKPVELCYKYVDGGDSCSMRVVTYWNNWQQWYSIHDEQKKHVEMPVSEWTGVVRKELDTFLPGKLPNEDFDSPEAREEALEQQINCLTQLVERQVESELAELYQHCVLTMKEPRDRHHAILPHILAYDLTELRVKNWPVGVPFFQVGVKTEKGFVTGVAALNQYKASDLNKTCGPRMEQIRQAVDGKEVNDNLQYFEVERWTDEERARSRLQWSTIPVVSDTENKTIVSVAHSESYCMVHGDAGKEEENGVTTSQGHVVQLSLFASDSDDDQRDRIDSSPS</sequence>
<dbReference type="AlphaFoldDB" id="A0A9P5U3Q1"/>
<dbReference type="OrthoDB" id="3070088at2759"/>